<name>A0A9W6MI70_9ACTN</name>
<dbReference type="AlphaFoldDB" id="A0A9W6MI70"/>
<keyword evidence="1" id="KW-1133">Transmembrane helix</keyword>
<accession>A0A9W6MI70</accession>
<reference evidence="2" key="2">
    <citation type="submission" date="2023-01" db="EMBL/GenBank/DDBJ databases">
        <authorList>
            <person name="Sun Q."/>
            <person name="Evtushenko L."/>
        </authorList>
    </citation>
    <scope>NUCLEOTIDE SEQUENCE</scope>
    <source>
        <strain evidence="2">VKM Ac-2007</strain>
    </source>
</reference>
<feature type="transmembrane region" description="Helical" evidence="1">
    <location>
        <begin position="39"/>
        <end position="59"/>
    </location>
</feature>
<sequence length="134" mass="14408">MLVTDVGFLVYFSITGLGLVPPEWAFADYADPLMVSWNWSFLWIDLPAGATGLAGLLLLRRRASSGPQLMLVSPVLTSASGLMAVAFWTLRGDFSLVWWIPNLYLLLFPLPAIVRLAGAGGRGLVDGRTGNGGQ</sequence>
<evidence type="ECO:0000313" key="3">
    <source>
        <dbReference type="Proteomes" id="UP001143474"/>
    </source>
</evidence>
<keyword evidence="3" id="KW-1185">Reference proteome</keyword>
<feature type="transmembrane region" description="Helical" evidence="1">
    <location>
        <begin position="96"/>
        <end position="118"/>
    </location>
</feature>
<comment type="caution">
    <text evidence="2">The sequence shown here is derived from an EMBL/GenBank/DDBJ whole genome shotgun (WGS) entry which is preliminary data.</text>
</comment>
<reference evidence="2" key="1">
    <citation type="journal article" date="2014" name="Int. J. Syst. Evol. Microbiol.">
        <title>Complete genome sequence of Corynebacterium casei LMG S-19264T (=DSM 44701T), isolated from a smear-ripened cheese.</title>
        <authorList>
            <consortium name="US DOE Joint Genome Institute (JGI-PGF)"/>
            <person name="Walter F."/>
            <person name="Albersmeier A."/>
            <person name="Kalinowski J."/>
            <person name="Ruckert C."/>
        </authorList>
    </citation>
    <scope>NUCLEOTIDE SEQUENCE</scope>
    <source>
        <strain evidence="2">VKM Ac-2007</strain>
    </source>
</reference>
<dbReference type="Pfam" id="PF17314">
    <property type="entry name" value="DUF5360"/>
    <property type="match status" value="1"/>
</dbReference>
<dbReference type="InterPro" id="IPR020348">
    <property type="entry name" value="Uncharacterised_YvaD"/>
</dbReference>
<evidence type="ECO:0000256" key="1">
    <source>
        <dbReference type="SAM" id="Phobius"/>
    </source>
</evidence>
<proteinExistence type="predicted"/>
<feature type="transmembrane region" description="Helical" evidence="1">
    <location>
        <begin position="7"/>
        <end position="27"/>
    </location>
</feature>
<protein>
    <submittedName>
        <fullName evidence="2">Uncharacterized protein</fullName>
    </submittedName>
</protein>
<organism evidence="2 3">
    <name type="scientific">Streptosporangium carneum</name>
    <dbReference type="NCBI Taxonomy" id="47481"/>
    <lineage>
        <taxon>Bacteria</taxon>
        <taxon>Bacillati</taxon>
        <taxon>Actinomycetota</taxon>
        <taxon>Actinomycetes</taxon>
        <taxon>Streptosporangiales</taxon>
        <taxon>Streptosporangiaceae</taxon>
        <taxon>Streptosporangium</taxon>
    </lineage>
</organism>
<keyword evidence="1" id="KW-0812">Transmembrane</keyword>
<gene>
    <name evidence="2" type="ORF">GCM10017600_84540</name>
</gene>
<dbReference type="EMBL" id="BSEV01000041">
    <property type="protein sequence ID" value="GLK15041.1"/>
    <property type="molecule type" value="Genomic_DNA"/>
</dbReference>
<evidence type="ECO:0000313" key="2">
    <source>
        <dbReference type="EMBL" id="GLK15041.1"/>
    </source>
</evidence>
<keyword evidence="1" id="KW-0472">Membrane</keyword>
<dbReference type="Proteomes" id="UP001143474">
    <property type="component" value="Unassembled WGS sequence"/>
</dbReference>
<feature type="transmembrane region" description="Helical" evidence="1">
    <location>
        <begin position="71"/>
        <end position="90"/>
    </location>
</feature>